<proteinExistence type="predicted"/>
<feature type="chain" id="PRO_5007387872" description="Secreted protein" evidence="1">
    <location>
        <begin position="22"/>
        <end position="181"/>
    </location>
</feature>
<dbReference type="Pfam" id="PF06282">
    <property type="entry name" value="DUF1036"/>
    <property type="match status" value="1"/>
</dbReference>
<dbReference type="InterPro" id="IPR009380">
    <property type="entry name" value="DUF1036"/>
</dbReference>
<reference evidence="2 3" key="1">
    <citation type="journal article" date="2016" name="Front. Microbiol.">
        <title>Single-Cell (Meta-)Genomics of a Dimorphic Candidatus Thiomargarita nelsonii Reveals Genomic Plasticity.</title>
        <authorList>
            <person name="Flood B.E."/>
            <person name="Fliss P."/>
            <person name="Jones D.S."/>
            <person name="Dick G.J."/>
            <person name="Jain S."/>
            <person name="Kaster A.K."/>
            <person name="Winkel M."/>
            <person name="Mussmann M."/>
            <person name="Bailey J."/>
        </authorList>
    </citation>
    <scope>NUCLEOTIDE SEQUENCE [LARGE SCALE GENOMIC DNA]</scope>
    <source>
        <strain evidence="2">Hydrate Ridge</strain>
    </source>
</reference>
<evidence type="ECO:0000256" key="1">
    <source>
        <dbReference type="SAM" id="SignalP"/>
    </source>
</evidence>
<gene>
    <name evidence="2" type="ORF">PN36_10610</name>
</gene>
<keyword evidence="1" id="KW-0732">Signal</keyword>
<accession>A0A0A6P5F6</accession>
<evidence type="ECO:0008006" key="4">
    <source>
        <dbReference type="Google" id="ProtNLM"/>
    </source>
</evidence>
<dbReference type="EMBL" id="JSZA02000032">
    <property type="protein sequence ID" value="KHD09790.1"/>
    <property type="molecule type" value="Genomic_DNA"/>
</dbReference>
<dbReference type="AlphaFoldDB" id="A0A0A6P5F6"/>
<organism evidence="2 3">
    <name type="scientific">Candidatus Thiomargarita nelsonii</name>
    <dbReference type="NCBI Taxonomy" id="1003181"/>
    <lineage>
        <taxon>Bacteria</taxon>
        <taxon>Pseudomonadati</taxon>
        <taxon>Pseudomonadota</taxon>
        <taxon>Gammaproteobacteria</taxon>
        <taxon>Thiotrichales</taxon>
        <taxon>Thiotrichaceae</taxon>
        <taxon>Thiomargarita</taxon>
    </lineage>
</organism>
<feature type="signal peptide" evidence="1">
    <location>
        <begin position="1"/>
        <end position="21"/>
    </location>
</feature>
<evidence type="ECO:0000313" key="3">
    <source>
        <dbReference type="Proteomes" id="UP000030428"/>
    </source>
</evidence>
<name>A0A0A6P5F6_9GAMM</name>
<protein>
    <recommendedName>
        <fullName evidence="4">Secreted protein</fullName>
    </recommendedName>
</protein>
<evidence type="ECO:0000313" key="2">
    <source>
        <dbReference type="EMBL" id="KHD09790.1"/>
    </source>
</evidence>
<dbReference type="Proteomes" id="UP000030428">
    <property type="component" value="Unassembled WGS sequence"/>
</dbReference>
<keyword evidence="3" id="KW-1185">Reference proteome</keyword>
<sequence length="181" mass="21256">MKFRLLILTSLTMMFSLPVFAADYIWFWDQEFWQDKNEASPLDRKYYNDSLKFTFCNKTPKNVRIAIGYWKECCDKGKFFITEGWWTVEPEQCQVPFDKGGLATTDFYLNIQLEGRSITDQNFRTAEGDIGGTPGCVESKPFFLLTHESKWKKGCKPSDKEVPFVKIKKANKYNEYTFTHK</sequence>
<comment type="caution">
    <text evidence="2">The sequence shown here is derived from an EMBL/GenBank/DDBJ whole genome shotgun (WGS) entry which is preliminary data.</text>
</comment>